<dbReference type="OrthoDB" id="296386at2759"/>
<sequence length="879" mass="103158">MDMKKNEMFSEKNQQQNEDVDNMASQREDQHKNDNIDNADEGDVGLDGIHKKLFFIQMQRMDESVKLWRNTQEKEINASSGCYFNDGVRIMDFVLVVDTKVLDDAEKVEILQEYISGLMLYGCEFEDDRGQIHTNLMFIKVHCPTPVLLTVAQIYNCTMTFRNPHFGIRRYGIIINKPIQQITNYSSYKEIKQLAFNYGDRKPDGIVIWERSYIVYKILAKEFVKDKSYDLDDMLNKKLIKDAFPIHHGKWEWSGGGIINDRQLLDRIYSKITCSSKQPVNLIFKYYGPEVAFYFAFYNLYIKMLRIAGLAGLVCTLISIPYCYIIDSSLLNEVCNSQRIMCPLTCDIRSNCEYFKMKDRCFEAYVTVLSDNLLNVIFAMFMSIWATVFLALWRRKQSELMIRWMNFYSFNNIVYRKEYMKQTKNRRIWHYTGEWEPYTPLASLFARYGLVGVVFIAVVMLFFGTLIANMYIRLAIQNAKFERMPQTVGFLMIFVTAVISATLMIIYDVLCKKAADFMTWVERPRTKQEYDKSFITKTYVLEFVNNYLPLLYIGFIQGRIFVRPGTPTKYTIIRRMEGQACFASGCVMKLCVQLAIQLIVKSFIKLIINLVIMLFQERRRRKKLNIPVGQYEDDYTLKKMIRHHLLPGYMSIALQYGYATFFVTVFPLAPFLAYLFNLVDIKLQARKRIRYLRRPIPRRTVGIETWNEIFTAVTLLATVLNALTIAFTSDFVSKTYYRISHKNNLEGYLDSTLTEFDTNDFSMKSPSMIEEDVETCWIKARRYHYHQEDKYAYSKAHWKDVALRFSFVIVFEHLLLIFTGTLGDAIPSIPYNIKKEVAHEEHGEINRKTKLTKTQMKKNKDVYTIIKPKNTVTEVNEIV</sequence>
<comment type="subcellular location">
    <subcellularLocation>
        <location evidence="1">Cell membrane</location>
        <topology evidence="1">Multi-pass membrane protein</topology>
    </subcellularLocation>
    <subcellularLocation>
        <location evidence="8">Membrane</location>
        <topology evidence="8">Multi-pass membrane protein</topology>
    </subcellularLocation>
</comment>
<proteinExistence type="inferred from homology"/>
<evidence type="ECO:0000256" key="4">
    <source>
        <dbReference type="ARBA" id="ARBA00022692"/>
    </source>
</evidence>
<evidence type="ECO:0000313" key="13">
    <source>
        <dbReference type="RefSeq" id="XP_018334135.1"/>
    </source>
</evidence>
<keyword evidence="12" id="KW-1185">Reference proteome</keyword>
<feature type="region of interest" description="Disordered" evidence="9">
    <location>
        <begin position="1"/>
        <end position="43"/>
    </location>
</feature>
<feature type="transmembrane region" description="Helical" evidence="8">
    <location>
        <begin position="598"/>
        <end position="615"/>
    </location>
</feature>
<evidence type="ECO:0000256" key="2">
    <source>
        <dbReference type="ARBA" id="ARBA00009671"/>
    </source>
</evidence>
<comment type="similarity">
    <text evidence="2 8">Belongs to the anoctamin family.</text>
</comment>
<evidence type="ECO:0000256" key="6">
    <source>
        <dbReference type="ARBA" id="ARBA00023136"/>
    </source>
</evidence>
<evidence type="ECO:0000259" key="11">
    <source>
        <dbReference type="Pfam" id="PF16178"/>
    </source>
</evidence>
<dbReference type="PANTHER" id="PTHR12308:SF84">
    <property type="entry name" value="ANOCTAMIN"/>
    <property type="match status" value="1"/>
</dbReference>
<dbReference type="Pfam" id="PF04547">
    <property type="entry name" value="Anoctamin"/>
    <property type="match status" value="1"/>
</dbReference>
<feature type="domain" description="Anoctamin dimerisation" evidence="11">
    <location>
        <begin position="83"/>
        <end position="279"/>
    </location>
</feature>
<keyword evidence="4 8" id="KW-0812">Transmembrane</keyword>
<dbReference type="Pfam" id="PF16178">
    <property type="entry name" value="Anoct_dimer"/>
    <property type="match status" value="1"/>
</dbReference>
<dbReference type="KEGG" id="apln:108743167"/>
<dbReference type="InParanoid" id="A0A1W4XP15"/>
<keyword evidence="3" id="KW-1003">Cell membrane</keyword>
<dbReference type="GeneID" id="108743167"/>
<dbReference type="GO" id="GO:0005254">
    <property type="term" value="F:chloride channel activity"/>
    <property type="evidence" value="ECO:0007669"/>
    <property type="project" value="TreeGrafter"/>
</dbReference>
<dbReference type="GO" id="GO:0046983">
    <property type="term" value="F:protein dimerization activity"/>
    <property type="evidence" value="ECO:0007669"/>
    <property type="project" value="InterPro"/>
</dbReference>
<name>A0A1W4XP15_AGRPL</name>
<organism evidence="12 13">
    <name type="scientific">Agrilus planipennis</name>
    <name type="common">Emerald ash borer</name>
    <name type="synonym">Agrilus marcopoli</name>
    <dbReference type="NCBI Taxonomy" id="224129"/>
    <lineage>
        <taxon>Eukaryota</taxon>
        <taxon>Metazoa</taxon>
        <taxon>Ecdysozoa</taxon>
        <taxon>Arthropoda</taxon>
        <taxon>Hexapoda</taxon>
        <taxon>Insecta</taxon>
        <taxon>Pterygota</taxon>
        <taxon>Neoptera</taxon>
        <taxon>Endopterygota</taxon>
        <taxon>Coleoptera</taxon>
        <taxon>Polyphaga</taxon>
        <taxon>Elateriformia</taxon>
        <taxon>Buprestoidea</taxon>
        <taxon>Buprestidae</taxon>
        <taxon>Agrilinae</taxon>
        <taxon>Agrilus</taxon>
    </lineage>
</organism>
<keyword evidence="7" id="KW-0325">Glycoprotein</keyword>
<evidence type="ECO:0000256" key="1">
    <source>
        <dbReference type="ARBA" id="ARBA00004651"/>
    </source>
</evidence>
<dbReference type="InterPro" id="IPR049452">
    <property type="entry name" value="Anoctamin_TM"/>
</dbReference>
<dbReference type="PANTHER" id="PTHR12308">
    <property type="entry name" value="ANOCTAMIN"/>
    <property type="match status" value="1"/>
</dbReference>
<reference evidence="13" key="1">
    <citation type="submission" date="2025-08" db="UniProtKB">
        <authorList>
            <consortium name="RefSeq"/>
        </authorList>
    </citation>
    <scope>IDENTIFICATION</scope>
    <source>
        <tissue evidence="13">Entire body</tissue>
    </source>
</reference>
<keyword evidence="6 8" id="KW-0472">Membrane</keyword>
<dbReference type="InterPro" id="IPR007632">
    <property type="entry name" value="Anoctamin"/>
</dbReference>
<dbReference type="RefSeq" id="XP_018334135.1">
    <property type="nucleotide sequence ID" value="XM_018478633.1"/>
</dbReference>
<protein>
    <recommendedName>
        <fullName evidence="8">Anoctamin</fullName>
    </recommendedName>
</protein>
<feature type="transmembrane region" description="Helical" evidence="8">
    <location>
        <begin position="307"/>
        <end position="327"/>
    </location>
</feature>
<evidence type="ECO:0000256" key="3">
    <source>
        <dbReference type="ARBA" id="ARBA00022475"/>
    </source>
</evidence>
<evidence type="ECO:0000256" key="7">
    <source>
        <dbReference type="ARBA" id="ARBA00023180"/>
    </source>
</evidence>
<feature type="domain" description="Anoctamin transmembrane" evidence="10">
    <location>
        <begin position="283"/>
        <end position="839"/>
    </location>
</feature>
<evidence type="ECO:0000313" key="12">
    <source>
        <dbReference type="Proteomes" id="UP000192223"/>
    </source>
</evidence>
<evidence type="ECO:0000259" key="10">
    <source>
        <dbReference type="Pfam" id="PF04547"/>
    </source>
</evidence>
<dbReference type="GO" id="GO:0005886">
    <property type="term" value="C:plasma membrane"/>
    <property type="evidence" value="ECO:0007669"/>
    <property type="project" value="UniProtKB-SubCell"/>
</dbReference>
<feature type="transmembrane region" description="Helical" evidence="8">
    <location>
        <begin position="448"/>
        <end position="468"/>
    </location>
</feature>
<feature type="transmembrane region" description="Helical" evidence="8">
    <location>
        <begin position="801"/>
        <end position="826"/>
    </location>
</feature>
<feature type="transmembrane region" description="Helical" evidence="8">
    <location>
        <begin position="700"/>
        <end position="727"/>
    </location>
</feature>
<accession>A0A1W4XP15</accession>
<evidence type="ECO:0000256" key="8">
    <source>
        <dbReference type="RuleBase" id="RU280814"/>
    </source>
</evidence>
<dbReference type="Proteomes" id="UP000192223">
    <property type="component" value="Unplaced"/>
</dbReference>
<feature type="transmembrane region" description="Helical" evidence="8">
    <location>
        <begin position="373"/>
        <end position="393"/>
    </location>
</feature>
<gene>
    <name evidence="13" type="primary">LOC108743167</name>
</gene>
<evidence type="ECO:0000256" key="9">
    <source>
        <dbReference type="SAM" id="MobiDB-lite"/>
    </source>
</evidence>
<dbReference type="AlphaFoldDB" id="A0A1W4XP15"/>
<dbReference type="InterPro" id="IPR032394">
    <property type="entry name" value="Anoct_dimer"/>
</dbReference>
<feature type="compositionally biased region" description="Basic and acidic residues" evidence="9">
    <location>
        <begin position="26"/>
        <end position="35"/>
    </location>
</feature>
<feature type="compositionally biased region" description="Basic and acidic residues" evidence="9">
    <location>
        <begin position="1"/>
        <end position="10"/>
    </location>
</feature>
<feature type="transmembrane region" description="Helical" evidence="8">
    <location>
        <begin position="488"/>
        <end position="510"/>
    </location>
</feature>
<evidence type="ECO:0000256" key="5">
    <source>
        <dbReference type="ARBA" id="ARBA00022989"/>
    </source>
</evidence>
<keyword evidence="5 8" id="KW-1133">Transmembrane helix</keyword>
<feature type="transmembrane region" description="Helical" evidence="8">
    <location>
        <begin position="656"/>
        <end position="679"/>
    </location>
</feature>